<accession>A0A8S8ZY75</accession>
<reference evidence="2 3" key="1">
    <citation type="submission" date="2017-07" db="EMBL/GenBank/DDBJ databases">
        <title>Genome sequence of the Sordaria macrospora wild type strain R19027.</title>
        <authorList>
            <person name="Nowrousian M."/>
            <person name="Teichert I."/>
            <person name="Kueck U."/>
        </authorList>
    </citation>
    <scope>NUCLEOTIDE SEQUENCE [LARGE SCALE GENOMIC DNA]</scope>
    <source>
        <strain evidence="2 3">R19027</strain>
        <tissue evidence="2">Mycelium</tissue>
    </source>
</reference>
<sequence length="227" mass="23963">MKKIVAPVPNQALGDNVNSAQMPTISDNATKEQTGDQAPSFSNTRPNTPVLGPALKLGAGVGTLGLLTGAAAGIIRSAPVGLYAATTGIQWFVLSSTFCGSRQFATNSLTKGTDILSSKDNLIATSGAGAFSGATAGLLRGPRNVIPGAIIFSLLGLGGAALQNKLKSREQSESWFRKVIDGKWSPITRITNEDWERILEEKLLRVETEIAVLDDSIAELRKNEKKT</sequence>
<gene>
    <name evidence="2" type="ORF">SMACR_01894</name>
</gene>
<dbReference type="PANTHER" id="PTHR41390:SF1">
    <property type="entry name" value="NADH-UBIQUINONE OXIDOREDUCTASE 213 KDA SUBUNIT"/>
    <property type="match status" value="1"/>
</dbReference>
<protein>
    <submittedName>
        <fullName evidence="2">Uncharacterized protein</fullName>
    </submittedName>
</protein>
<evidence type="ECO:0000313" key="2">
    <source>
        <dbReference type="EMBL" id="KAA8634026.1"/>
    </source>
</evidence>
<proteinExistence type="predicted"/>
<evidence type="ECO:0000256" key="1">
    <source>
        <dbReference type="SAM" id="MobiDB-lite"/>
    </source>
</evidence>
<comment type="caution">
    <text evidence="2">The sequence shown here is derived from an EMBL/GenBank/DDBJ whole genome shotgun (WGS) entry which is preliminary data.</text>
</comment>
<evidence type="ECO:0000313" key="3">
    <source>
        <dbReference type="Proteomes" id="UP000433876"/>
    </source>
</evidence>
<organism evidence="2 3">
    <name type="scientific">Sordaria macrospora</name>
    <dbReference type="NCBI Taxonomy" id="5147"/>
    <lineage>
        <taxon>Eukaryota</taxon>
        <taxon>Fungi</taxon>
        <taxon>Dikarya</taxon>
        <taxon>Ascomycota</taxon>
        <taxon>Pezizomycotina</taxon>
        <taxon>Sordariomycetes</taxon>
        <taxon>Sordariomycetidae</taxon>
        <taxon>Sordariales</taxon>
        <taxon>Sordariaceae</taxon>
        <taxon>Sordaria</taxon>
    </lineage>
</organism>
<feature type="region of interest" description="Disordered" evidence="1">
    <location>
        <begin position="1"/>
        <end position="23"/>
    </location>
</feature>
<dbReference type="AlphaFoldDB" id="A0A8S8ZY75"/>
<dbReference type="VEuPathDB" id="FungiDB:SMAC_01894"/>
<name>A0A8S8ZY75_SORMA</name>
<dbReference type="Proteomes" id="UP000433876">
    <property type="component" value="Unassembled WGS sequence"/>
</dbReference>
<dbReference type="EMBL" id="NMPR01000028">
    <property type="protein sequence ID" value="KAA8634026.1"/>
    <property type="molecule type" value="Genomic_DNA"/>
</dbReference>
<dbReference type="PANTHER" id="PTHR41390">
    <property type="entry name" value="CHROMOSOME 7, WHOLE GENOME SHOTGUN SEQUENCE"/>
    <property type="match status" value="1"/>
</dbReference>